<dbReference type="EMBL" id="FOMD01000003">
    <property type="protein sequence ID" value="SFD29836.1"/>
    <property type="molecule type" value="Genomic_DNA"/>
</dbReference>
<organism evidence="2 3">
    <name type="scientific">Klenkia taihuensis</name>
    <dbReference type="NCBI Taxonomy" id="1225127"/>
    <lineage>
        <taxon>Bacteria</taxon>
        <taxon>Bacillati</taxon>
        <taxon>Actinomycetota</taxon>
        <taxon>Actinomycetes</taxon>
        <taxon>Geodermatophilales</taxon>
        <taxon>Geodermatophilaceae</taxon>
        <taxon>Klenkia</taxon>
    </lineage>
</organism>
<dbReference type="Proteomes" id="UP000199022">
    <property type="component" value="Unassembled WGS sequence"/>
</dbReference>
<dbReference type="SUPFAM" id="SSF55729">
    <property type="entry name" value="Acyl-CoA N-acyltransferases (Nat)"/>
    <property type="match status" value="1"/>
</dbReference>
<evidence type="ECO:0000259" key="1">
    <source>
        <dbReference type="PROSITE" id="PS51186"/>
    </source>
</evidence>
<protein>
    <submittedName>
        <fullName evidence="2">Protein N-acetyltransferase, RimJ/RimL family</fullName>
    </submittedName>
</protein>
<evidence type="ECO:0000313" key="3">
    <source>
        <dbReference type="Proteomes" id="UP000199022"/>
    </source>
</evidence>
<dbReference type="PANTHER" id="PTHR43792">
    <property type="entry name" value="GNAT FAMILY, PUTATIVE (AFU_ORTHOLOGUE AFUA_3G00765)-RELATED-RELATED"/>
    <property type="match status" value="1"/>
</dbReference>
<dbReference type="RefSeq" id="WP_165628960.1">
    <property type="nucleotide sequence ID" value="NZ_BNAC01000001.1"/>
</dbReference>
<dbReference type="InterPro" id="IPR016181">
    <property type="entry name" value="Acyl_CoA_acyltransferase"/>
</dbReference>
<dbReference type="GO" id="GO:0016747">
    <property type="term" value="F:acyltransferase activity, transferring groups other than amino-acyl groups"/>
    <property type="evidence" value="ECO:0007669"/>
    <property type="project" value="InterPro"/>
</dbReference>
<dbReference type="AlphaFoldDB" id="A0A1I1R683"/>
<dbReference type="Gene3D" id="3.40.630.30">
    <property type="match status" value="1"/>
</dbReference>
<dbReference type="STRING" id="1225127.SAMN05661030_3128"/>
<dbReference type="PROSITE" id="PS51186">
    <property type="entry name" value="GNAT"/>
    <property type="match status" value="1"/>
</dbReference>
<gene>
    <name evidence="2" type="ORF">SAMN05661030_3128</name>
</gene>
<proteinExistence type="predicted"/>
<keyword evidence="2" id="KW-0808">Transferase</keyword>
<dbReference type="InterPro" id="IPR000182">
    <property type="entry name" value="GNAT_dom"/>
</dbReference>
<sequence>MNLRDGTPISTRRLLLRPFRATDAGAFLAYQDHPDVRRHLPGTAMDADAARRYVAVQAAMSGEERDAWHGWVLEHRDDGRVVGDVGVWVPAGDPPRGDVGFQLAPTHHRQGLATEAVAALCRHLLDVAGLARLTAGCDAANAGSRRVLRAVGMVELPVPPAGQRAFELLSRAAAGGAAG</sequence>
<dbReference type="InterPro" id="IPR051531">
    <property type="entry name" value="N-acetyltransferase"/>
</dbReference>
<evidence type="ECO:0000313" key="2">
    <source>
        <dbReference type="EMBL" id="SFD29836.1"/>
    </source>
</evidence>
<keyword evidence="3" id="KW-1185">Reference proteome</keyword>
<accession>A0A1I1R683</accession>
<reference evidence="3" key="1">
    <citation type="submission" date="2016-10" db="EMBL/GenBank/DDBJ databases">
        <authorList>
            <person name="Varghese N."/>
            <person name="Submissions S."/>
        </authorList>
    </citation>
    <scope>NUCLEOTIDE SEQUENCE [LARGE SCALE GENOMIC DNA]</scope>
    <source>
        <strain evidence="3">DSM 45962</strain>
    </source>
</reference>
<dbReference type="PANTHER" id="PTHR43792:SF1">
    <property type="entry name" value="N-ACETYLTRANSFERASE DOMAIN-CONTAINING PROTEIN"/>
    <property type="match status" value="1"/>
</dbReference>
<name>A0A1I1R683_9ACTN</name>
<feature type="domain" description="N-acetyltransferase" evidence="1">
    <location>
        <begin position="14"/>
        <end position="173"/>
    </location>
</feature>
<dbReference type="Pfam" id="PF13302">
    <property type="entry name" value="Acetyltransf_3"/>
    <property type="match status" value="1"/>
</dbReference>